<dbReference type="InterPro" id="IPR041236">
    <property type="entry name" value="PriA_C"/>
</dbReference>
<reference evidence="14 15" key="1">
    <citation type="submission" date="2018-07" db="EMBL/GenBank/DDBJ databases">
        <title>Genomic Encyclopedia of Type Strains, Phase IV (KMG-IV): sequencing the most valuable type-strain genomes for metagenomic binning, comparative biology and taxonomic classification.</title>
        <authorList>
            <person name="Goeker M."/>
        </authorList>
    </citation>
    <scope>NUCLEOTIDE SEQUENCE [LARGE SCALE GENOMIC DNA]</scope>
    <source>
        <strain evidence="14 15">DSM 16500</strain>
    </source>
</reference>
<dbReference type="InterPro" id="IPR005259">
    <property type="entry name" value="PriA"/>
</dbReference>
<keyword evidence="9 12" id="KW-0238">DNA-binding</keyword>
<dbReference type="Gene3D" id="3.40.50.300">
    <property type="entry name" value="P-loop containing nucleotide triphosphate hydrolases"/>
    <property type="match status" value="2"/>
</dbReference>
<keyword evidence="8 12" id="KW-0067">ATP-binding</keyword>
<dbReference type="Gene3D" id="3.40.1440.60">
    <property type="entry name" value="PriA, 3(prime) DNA-binding domain"/>
    <property type="match status" value="1"/>
</dbReference>
<evidence type="ECO:0000259" key="13">
    <source>
        <dbReference type="PROSITE" id="PS51192"/>
    </source>
</evidence>
<feature type="binding site" evidence="12">
    <location>
        <position position="403"/>
    </location>
    <ligand>
        <name>Zn(2+)</name>
        <dbReference type="ChEBI" id="CHEBI:29105"/>
        <label>2</label>
    </ligand>
</feature>
<dbReference type="Proteomes" id="UP000254720">
    <property type="component" value="Unassembled WGS sequence"/>
</dbReference>
<feature type="binding site" evidence="12">
    <location>
        <position position="385"/>
    </location>
    <ligand>
        <name>Zn(2+)</name>
        <dbReference type="ChEBI" id="CHEBI:29105"/>
        <label>2</label>
    </ligand>
</feature>
<evidence type="ECO:0000256" key="12">
    <source>
        <dbReference type="HAMAP-Rule" id="MF_00983"/>
    </source>
</evidence>
<keyword evidence="3 12" id="KW-0479">Metal-binding</keyword>
<feature type="binding site" evidence="12">
    <location>
        <position position="413"/>
    </location>
    <ligand>
        <name>Zn(2+)</name>
        <dbReference type="ChEBI" id="CHEBI:29105"/>
        <label>1</label>
    </ligand>
</feature>
<dbReference type="PROSITE" id="PS51192">
    <property type="entry name" value="HELICASE_ATP_BIND_1"/>
    <property type="match status" value="1"/>
</dbReference>
<dbReference type="InterPro" id="IPR011545">
    <property type="entry name" value="DEAD/DEAH_box_helicase_dom"/>
</dbReference>
<keyword evidence="2 12" id="KW-0235">DNA replication</keyword>
<keyword evidence="1 12" id="KW-0639">Primosome</keyword>
<accession>A0A370GAG8</accession>
<dbReference type="InterPro" id="IPR027417">
    <property type="entry name" value="P-loop_NTPase"/>
</dbReference>
<dbReference type="EMBL" id="QQAX01000023">
    <property type="protein sequence ID" value="RDI40200.1"/>
    <property type="molecule type" value="Genomic_DNA"/>
</dbReference>
<feature type="binding site" evidence="12">
    <location>
        <position position="382"/>
    </location>
    <ligand>
        <name>Zn(2+)</name>
        <dbReference type="ChEBI" id="CHEBI:29105"/>
        <label>2</label>
    </ligand>
</feature>
<comment type="catalytic activity">
    <reaction evidence="11 12">
        <text>ATP + H2O = ADP + phosphate + H(+)</text>
        <dbReference type="Rhea" id="RHEA:13065"/>
        <dbReference type="ChEBI" id="CHEBI:15377"/>
        <dbReference type="ChEBI" id="CHEBI:15378"/>
        <dbReference type="ChEBI" id="CHEBI:30616"/>
        <dbReference type="ChEBI" id="CHEBI:43474"/>
        <dbReference type="ChEBI" id="CHEBI:456216"/>
        <dbReference type="EC" id="5.6.2.4"/>
    </reaction>
</comment>
<dbReference type="GO" id="GO:0043138">
    <property type="term" value="F:3'-5' DNA helicase activity"/>
    <property type="evidence" value="ECO:0007669"/>
    <property type="project" value="UniProtKB-EC"/>
</dbReference>
<dbReference type="Pfam" id="PF17764">
    <property type="entry name" value="PriA_3primeBD"/>
    <property type="match status" value="1"/>
</dbReference>
<dbReference type="Pfam" id="PF00271">
    <property type="entry name" value="Helicase_C"/>
    <property type="match status" value="1"/>
</dbReference>
<keyword evidence="7 12" id="KW-0862">Zinc</keyword>
<organism evidence="14 15">
    <name type="scientific">Aquicella lusitana</name>
    <dbReference type="NCBI Taxonomy" id="254246"/>
    <lineage>
        <taxon>Bacteria</taxon>
        <taxon>Pseudomonadati</taxon>
        <taxon>Pseudomonadota</taxon>
        <taxon>Gammaproteobacteria</taxon>
        <taxon>Legionellales</taxon>
        <taxon>Coxiellaceae</taxon>
        <taxon>Aquicella</taxon>
    </lineage>
</organism>
<feature type="binding site" evidence="12">
    <location>
        <position position="376"/>
    </location>
    <ligand>
        <name>Zn(2+)</name>
        <dbReference type="ChEBI" id="CHEBI:29105"/>
        <label>1</label>
    </ligand>
</feature>
<evidence type="ECO:0000256" key="8">
    <source>
        <dbReference type="ARBA" id="ARBA00022840"/>
    </source>
</evidence>
<dbReference type="GO" id="GO:0006302">
    <property type="term" value="P:double-strand break repair"/>
    <property type="evidence" value="ECO:0007669"/>
    <property type="project" value="InterPro"/>
</dbReference>
<dbReference type="GO" id="GO:0006270">
    <property type="term" value="P:DNA replication initiation"/>
    <property type="evidence" value="ECO:0007669"/>
    <property type="project" value="TreeGrafter"/>
</dbReference>
<dbReference type="NCBIfam" id="TIGR00595">
    <property type="entry name" value="priA"/>
    <property type="match status" value="1"/>
</dbReference>
<evidence type="ECO:0000256" key="9">
    <source>
        <dbReference type="ARBA" id="ARBA00023125"/>
    </source>
</evidence>
<evidence type="ECO:0000256" key="11">
    <source>
        <dbReference type="ARBA" id="ARBA00048988"/>
    </source>
</evidence>
<proteinExistence type="inferred from homology"/>
<keyword evidence="6 12" id="KW-0347">Helicase</keyword>
<evidence type="ECO:0000313" key="15">
    <source>
        <dbReference type="Proteomes" id="UP000254720"/>
    </source>
</evidence>
<dbReference type="EC" id="5.6.2.4" evidence="12"/>
<feature type="binding site" evidence="12">
    <location>
        <position position="400"/>
    </location>
    <ligand>
        <name>Zn(2+)</name>
        <dbReference type="ChEBI" id="CHEBI:29105"/>
        <label>2</label>
    </ligand>
</feature>
<feature type="domain" description="Helicase ATP-binding" evidence="13">
    <location>
        <begin position="148"/>
        <end position="314"/>
    </location>
</feature>
<evidence type="ECO:0000256" key="6">
    <source>
        <dbReference type="ARBA" id="ARBA00022806"/>
    </source>
</evidence>
<comment type="subunit">
    <text evidence="12">Component of the replication restart primosome.</text>
</comment>
<dbReference type="SMART" id="SM00487">
    <property type="entry name" value="DEXDc"/>
    <property type="match status" value="1"/>
</dbReference>
<name>A0A370GAG8_9COXI</name>
<dbReference type="Pfam" id="PF18319">
    <property type="entry name" value="Zn_ribbon_PriA"/>
    <property type="match status" value="1"/>
</dbReference>
<evidence type="ECO:0000256" key="4">
    <source>
        <dbReference type="ARBA" id="ARBA00022741"/>
    </source>
</evidence>
<comment type="catalytic activity">
    <reaction evidence="12">
        <text>Couples ATP hydrolysis with the unwinding of duplex DNA by translocating in the 3'-5' direction.</text>
        <dbReference type="EC" id="5.6.2.4"/>
    </reaction>
</comment>
<dbReference type="AlphaFoldDB" id="A0A370GAG8"/>
<evidence type="ECO:0000256" key="5">
    <source>
        <dbReference type="ARBA" id="ARBA00022801"/>
    </source>
</evidence>
<keyword evidence="5 12" id="KW-0378">Hydrolase</keyword>
<dbReference type="GO" id="GO:0005524">
    <property type="term" value="F:ATP binding"/>
    <property type="evidence" value="ECO:0007669"/>
    <property type="project" value="UniProtKB-UniRule"/>
</dbReference>
<keyword evidence="4 12" id="KW-0547">Nucleotide-binding</keyword>
<comment type="cofactor">
    <cofactor evidence="12">
        <name>Zn(2+)</name>
        <dbReference type="ChEBI" id="CHEBI:29105"/>
    </cofactor>
    <text evidence="12">Binds 2 zinc ions per subunit.</text>
</comment>
<dbReference type="PANTHER" id="PTHR30580:SF0">
    <property type="entry name" value="PRIMOSOMAL PROTEIN N"/>
    <property type="match status" value="1"/>
</dbReference>
<dbReference type="SMART" id="SM00490">
    <property type="entry name" value="HELICc"/>
    <property type="match status" value="1"/>
</dbReference>
<evidence type="ECO:0000256" key="1">
    <source>
        <dbReference type="ARBA" id="ARBA00022515"/>
    </source>
</evidence>
<sequence length="667" mass="74476">MVQAQNMILRIALPTPLRRLFDYLPPQPIDPTSLISGIRVRVPFQTRTLVGILVEVVKETSVPLEKLKTALELLDKEPIFSEDIYQLCQWSASYYHYALGEVLAGALPVALRKGKPAEIKKKPVSIEGEREHPPELNPAQQEAITKIGDANEAFRVFLLDGVTGSGKTEVYLHAIADILAKDKQVLVLVPEISLTPQTIARFQARFQVPVIALHSSLSETERLQAWLLARSGEAKVVIGTRSAVFTPFQRLGLIIVDEEHDTSFKQQDRFRYHARDLAVMRASINQIPVVLGSATPSLESLLNVKRERYIYLSLPERAGTAQLPQYHLLDVRHLPMEEGLSSVLLESMRSHLQQGNQVMLFLNRRGFAPVLYCTQCAWIAACKRCDTRMVYHRTPPRLQCHHCDARREIPARCGECGEAALQPVGIGTQRLEDALQKYFPDVPIIRVDRDNTRRKGAMQNLLEQINENNSAILLGTQMLAKGHHFPHVTLVGVVDADSGLFSVDFRAAEQMGQLLLQVAGRAGRAEKPGTVLIQTRHPEHPLLQTLIQHGYSHFAATLLMEREQAVLPPFSHFAVFRAESYAEQHAAHFLSAIKEICTASAGAVTLLGPVPALIAKRKGVYCQHLLVKADRRGTLQHLLKNVLQHIEKLSPGHSVKWVLDVDPVEVV</sequence>
<feature type="binding site" evidence="12">
    <location>
        <position position="416"/>
    </location>
    <ligand>
        <name>Zn(2+)</name>
        <dbReference type="ChEBI" id="CHEBI:29105"/>
        <label>1</label>
    </ligand>
</feature>
<dbReference type="Pfam" id="PF00270">
    <property type="entry name" value="DEAD"/>
    <property type="match status" value="1"/>
</dbReference>
<evidence type="ECO:0000256" key="7">
    <source>
        <dbReference type="ARBA" id="ARBA00022833"/>
    </source>
</evidence>
<dbReference type="RefSeq" id="WP_172621961.1">
    <property type="nucleotide sequence ID" value="NZ_LR699114.1"/>
</dbReference>
<dbReference type="InterPro" id="IPR041222">
    <property type="entry name" value="PriA_3primeBD"/>
</dbReference>
<dbReference type="PANTHER" id="PTHR30580">
    <property type="entry name" value="PRIMOSOMAL PROTEIN N"/>
    <property type="match status" value="1"/>
</dbReference>
<dbReference type="InterPro" id="IPR040498">
    <property type="entry name" value="PriA_CRR"/>
</dbReference>
<dbReference type="InterPro" id="IPR001650">
    <property type="entry name" value="Helicase_C-like"/>
</dbReference>
<dbReference type="InterPro" id="IPR014001">
    <property type="entry name" value="Helicase_ATP-bd"/>
</dbReference>
<evidence type="ECO:0000256" key="10">
    <source>
        <dbReference type="ARBA" id="ARBA00023235"/>
    </source>
</evidence>
<dbReference type="CDD" id="cd18804">
    <property type="entry name" value="SF2_C_priA"/>
    <property type="match status" value="1"/>
</dbReference>
<evidence type="ECO:0000313" key="14">
    <source>
        <dbReference type="EMBL" id="RDI40200.1"/>
    </source>
</evidence>
<gene>
    <name evidence="12" type="primary">priA</name>
    <name evidence="14" type="ORF">C8D86_12336</name>
</gene>
<dbReference type="FunFam" id="3.40.50.300:FF:000489">
    <property type="entry name" value="Primosome assembly protein PriA"/>
    <property type="match status" value="1"/>
</dbReference>
<dbReference type="NCBIfam" id="NF004067">
    <property type="entry name" value="PRK05580.1-4"/>
    <property type="match status" value="1"/>
</dbReference>
<dbReference type="SUPFAM" id="SSF52540">
    <property type="entry name" value="P-loop containing nucleoside triphosphate hydrolases"/>
    <property type="match status" value="2"/>
</dbReference>
<dbReference type="GO" id="GO:0006269">
    <property type="term" value="P:DNA replication, synthesis of primer"/>
    <property type="evidence" value="ECO:0007669"/>
    <property type="project" value="UniProtKB-KW"/>
</dbReference>
<dbReference type="GO" id="GO:1990077">
    <property type="term" value="C:primosome complex"/>
    <property type="evidence" value="ECO:0007669"/>
    <property type="project" value="UniProtKB-UniRule"/>
</dbReference>
<dbReference type="Pfam" id="PF18074">
    <property type="entry name" value="PriA_C"/>
    <property type="match status" value="1"/>
</dbReference>
<dbReference type="CDD" id="cd17929">
    <property type="entry name" value="DEXHc_priA"/>
    <property type="match status" value="1"/>
</dbReference>
<evidence type="ECO:0000256" key="3">
    <source>
        <dbReference type="ARBA" id="ARBA00022723"/>
    </source>
</evidence>
<dbReference type="GO" id="GO:0016887">
    <property type="term" value="F:ATP hydrolysis activity"/>
    <property type="evidence" value="ECO:0007669"/>
    <property type="project" value="RHEA"/>
</dbReference>
<comment type="similarity">
    <text evidence="12">Belongs to the helicase family. PriA subfamily.</text>
</comment>
<protein>
    <recommendedName>
        <fullName evidence="12">Replication restart protein PriA</fullName>
    </recommendedName>
    <alternativeName>
        <fullName evidence="12">ATP-dependent DNA helicase PriA</fullName>
        <ecNumber evidence="12">5.6.2.4</ecNumber>
    </alternativeName>
    <alternativeName>
        <fullName evidence="12">DNA 3'-5' helicase PriA</fullName>
    </alternativeName>
</protein>
<dbReference type="GO" id="GO:0006310">
    <property type="term" value="P:DNA recombination"/>
    <property type="evidence" value="ECO:0007669"/>
    <property type="project" value="InterPro"/>
</dbReference>
<comment type="caution">
    <text evidence="14">The sequence shown here is derived from an EMBL/GenBank/DDBJ whole genome shotgun (WGS) entry which is preliminary data.</text>
</comment>
<dbReference type="HAMAP" id="MF_00983">
    <property type="entry name" value="PriA"/>
    <property type="match status" value="1"/>
</dbReference>
<dbReference type="FunFam" id="3.40.1440.60:FF:000001">
    <property type="entry name" value="Primosomal protein N"/>
    <property type="match status" value="1"/>
</dbReference>
<dbReference type="GO" id="GO:0003677">
    <property type="term" value="F:DNA binding"/>
    <property type="evidence" value="ECO:0007669"/>
    <property type="project" value="UniProtKB-UniRule"/>
</dbReference>
<feature type="binding site" evidence="12">
    <location>
        <position position="373"/>
    </location>
    <ligand>
        <name>Zn(2+)</name>
        <dbReference type="ChEBI" id="CHEBI:29105"/>
        <label>1</label>
    </ligand>
</feature>
<dbReference type="InterPro" id="IPR042115">
    <property type="entry name" value="PriA_3primeBD_sf"/>
</dbReference>
<keyword evidence="10 12" id="KW-0413">Isomerase</keyword>
<keyword evidence="15" id="KW-1185">Reference proteome</keyword>
<comment type="function">
    <text evidence="12">Initiates the restart of stalled replication forks, which reloads the replicative helicase on sites other than the origin of replication. Recognizes and binds to abandoned replication forks and remodels them to uncover a helicase loading site. Promotes assembly of the primosome at these replication forks.</text>
</comment>
<dbReference type="GO" id="GO:0008270">
    <property type="term" value="F:zinc ion binding"/>
    <property type="evidence" value="ECO:0007669"/>
    <property type="project" value="UniProtKB-UniRule"/>
</dbReference>
<evidence type="ECO:0000256" key="2">
    <source>
        <dbReference type="ARBA" id="ARBA00022705"/>
    </source>
</evidence>